<proteinExistence type="predicted"/>
<dbReference type="Proteomes" id="UP000218209">
    <property type="component" value="Unassembled WGS sequence"/>
</dbReference>
<feature type="non-terminal residue" evidence="2">
    <location>
        <position position="1"/>
    </location>
</feature>
<accession>A0A1X6NZ40</accession>
<sequence length="193" mass="21955">ARPRRTAAPWRRRRPSRGHCRRTWPPRRPRRRRWRCCRPLRCPSCRSTRGPGRARRRVGRPRWRRQRSLPPPPRRFRRRPTRRRRTRATSRPAASVGGGPSRPSCAALSLPWGWLSALPWGRRRSTGGDQRRTTVRVRTLGGEGDGSRRSGRRWGRRGAGGRSMNGTVSCTTGRSCASKNGSRRGAGRVACGA</sequence>
<reference evidence="2 3" key="1">
    <citation type="submission" date="2017-03" db="EMBL/GenBank/DDBJ databases">
        <title>WGS assembly of Porphyra umbilicalis.</title>
        <authorList>
            <person name="Brawley S.H."/>
            <person name="Blouin N.A."/>
            <person name="Ficko-Blean E."/>
            <person name="Wheeler G.L."/>
            <person name="Lohr M."/>
            <person name="Goodson H.V."/>
            <person name="Jenkins J.W."/>
            <person name="Blaby-Haas C.E."/>
            <person name="Helliwell K.E."/>
            <person name="Chan C."/>
            <person name="Marriage T."/>
            <person name="Bhattacharya D."/>
            <person name="Klein A.S."/>
            <person name="Badis Y."/>
            <person name="Brodie J."/>
            <person name="Cao Y."/>
            <person name="Collen J."/>
            <person name="Dittami S.M."/>
            <person name="Gachon C.M."/>
            <person name="Green B.R."/>
            <person name="Karpowicz S."/>
            <person name="Kim J.W."/>
            <person name="Kudahl U."/>
            <person name="Lin S."/>
            <person name="Michel G."/>
            <person name="Mittag M."/>
            <person name="Olson B.J."/>
            <person name="Pangilinan J."/>
            <person name="Peng Y."/>
            <person name="Qiu H."/>
            <person name="Shu S."/>
            <person name="Singer J.T."/>
            <person name="Smith A.G."/>
            <person name="Sprecher B.N."/>
            <person name="Wagner V."/>
            <person name="Wang W."/>
            <person name="Wang Z.-Y."/>
            <person name="Yan J."/>
            <person name="Yarish C."/>
            <person name="Zoeuner-Riek S."/>
            <person name="Zhuang Y."/>
            <person name="Zou Y."/>
            <person name="Lindquist E.A."/>
            <person name="Grimwood J."/>
            <person name="Barry K."/>
            <person name="Rokhsar D.S."/>
            <person name="Schmutz J."/>
            <person name="Stiller J.W."/>
            <person name="Grossman A.R."/>
            <person name="Prochnik S.E."/>
        </authorList>
    </citation>
    <scope>NUCLEOTIDE SEQUENCE [LARGE SCALE GENOMIC DNA]</scope>
    <source>
        <strain evidence="2">4086291</strain>
    </source>
</reference>
<protein>
    <submittedName>
        <fullName evidence="2">Uncharacterized protein</fullName>
    </submittedName>
</protein>
<feature type="compositionally biased region" description="Basic residues" evidence="1">
    <location>
        <begin position="52"/>
        <end position="67"/>
    </location>
</feature>
<feature type="compositionally biased region" description="Polar residues" evidence="1">
    <location>
        <begin position="164"/>
        <end position="180"/>
    </location>
</feature>
<dbReference type="EMBL" id="KV918979">
    <property type="protein sequence ID" value="OSX73790.1"/>
    <property type="molecule type" value="Genomic_DNA"/>
</dbReference>
<name>A0A1X6NZ40_PORUM</name>
<gene>
    <name evidence="2" type="ORF">BU14_0327s0001</name>
</gene>
<evidence type="ECO:0000256" key="1">
    <source>
        <dbReference type="SAM" id="MobiDB-lite"/>
    </source>
</evidence>
<organism evidence="2 3">
    <name type="scientific">Porphyra umbilicalis</name>
    <name type="common">Purple laver</name>
    <name type="synonym">Red alga</name>
    <dbReference type="NCBI Taxonomy" id="2786"/>
    <lineage>
        <taxon>Eukaryota</taxon>
        <taxon>Rhodophyta</taxon>
        <taxon>Bangiophyceae</taxon>
        <taxon>Bangiales</taxon>
        <taxon>Bangiaceae</taxon>
        <taxon>Porphyra</taxon>
    </lineage>
</organism>
<dbReference type="AlphaFoldDB" id="A0A1X6NZ40"/>
<keyword evidence="3" id="KW-1185">Reference proteome</keyword>
<feature type="compositionally biased region" description="Basic residues" evidence="1">
    <location>
        <begin position="74"/>
        <end position="88"/>
    </location>
</feature>
<feature type="region of interest" description="Disordered" evidence="1">
    <location>
        <begin position="46"/>
        <end position="103"/>
    </location>
</feature>
<evidence type="ECO:0000313" key="3">
    <source>
        <dbReference type="Proteomes" id="UP000218209"/>
    </source>
</evidence>
<feature type="region of interest" description="Disordered" evidence="1">
    <location>
        <begin position="140"/>
        <end position="193"/>
    </location>
</feature>
<feature type="region of interest" description="Disordered" evidence="1">
    <location>
        <begin position="1"/>
        <end position="30"/>
    </location>
</feature>
<evidence type="ECO:0000313" key="2">
    <source>
        <dbReference type="EMBL" id="OSX73790.1"/>
    </source>
</evidence>